<dbReference type="EMBL" id="ASJR01000032">
    <property type="protein sequence ID" value="ERP30797.1"/>
    <property type="molecule type" value="Genomic_DNA"/>
</dbReference>
<gene>
    <name evidence="1" type="ORF">CALK_2363</name>
</gene>
<proteinExistence type="predicted"/>
<sequence length="50" mass="5891">MVYDTARRKILLSPSFFAYKGNIFYGWITGRAENIFPANPFLEEWCFPIV</sequence>
<organism evidence="1 2">
    <name type="scientific">Chitinivibrio alkaliphilus ACht1</name>
    <dbReference type="NCBI Taxonomy" id="1313304"/>
    <lineage>
        <taxon>Bacteria</taxon>
        <taxon>Pseudomonadati</taxon>
        <taxon>Fibrobacterota</taxon>
        <taxon>Chitinivibrionia</taxon>
        <taxon>Chitinivibrionales</taxon>
        <taxon>Chitinivibrionaceae</taxon>
        <taxon>Chitinivibrio</taxon>
    </lineage>
</organism>
<protein>
    <submittedName>
        <fullName evidence="1">Uncharacterized protein</fullName>
    </submittedName>
</protein>
<evidence type="ECO:0000313" key="2">
    <source>
        <dbReference type="Proteomes" id="UP000017148"/>
    </source>
</evidence>
<dbReference type="Proteomes" id="UP000017148">
    <property type="component" value="Unassembled WGS sequence"/>
</dbReference>
<comment type="caution">
    <text evidence="1">The sequence shown here is derived from an EMBL/GenBank/DDBJ whole genome shotgun (WGS) entry which is preliminary data.</text>
</comment>
<accession>U7D6U1</accession>
<evidence type="ECO:0000313" key="1">
    <source>
        <dbReference type="EMBL" id="ERP30797.1"/>
    </source>
</evidence>
<reference evidence="1 2" key="1">
    <citation type="journal article" date="2013" name="Environ. Microbiol.">
        <title>Genome analysis of Chitinivibrio alkaliphilus gen. nov., sp. nov., a novel extremely haloalkaliphilic anaerobic chitinolytic bacterium from the candidate phylum Termite Group 3.</title>
        <authorList>
            <person name="Sorokin D.Y."/>
            <person name="Gumerov V.M."/>
            <person name="Rakitin A.L."/>
            <person name="Beletsky A.V."/>
            <person name="Damste J.S."/>
            <person name="Muyzer G."/>
            <person name="Mardanov A.V."/>
            <person name="Ravin N.V."/>
        </authorList>
    </citation>
    <scope>NUCLEOTIDE SEQUENCE [LARGE SCALE GENOMIC DNA]</scope>
    <source>
        <strain evidence="1 2">ACht1</strain>
    </source>
</reference>
<dbReference type="AlphaFoldDB" id="U7D6U1"/>
<name>U7D6U1_9BACT</name>
<keyword evidence="2" id="KW-1185">Reference proteome</keyword>